<sequence>MGLEINFRASHVATQVGAVVLLVTFLLYVVGFATNGWAYSKTGSIKKGLWKICLCSNGSFGSKTCICTDLIEKDDIDLPGAFILTAIVLFRVKLFEGGGDDIYDLQYSYYLCTTVVVIIFVILIPLLVVGHIKTQSNLAAVGIAHQGFVISAPGHTAPSYGQQGMAYPMMSYPTEHGYTGVMYPMSSHPVGYGHQGLPYPITSYPAGYGRHGVLNPITSHPPEYGNHGDANTAI</sequence>
<proteinExistence type="predicted"/>
<evidence type="ECO:0000313" key="3">
    <source>
        <dbReference type="Proteomes" id="UP001164746"/>
    </source>
</evidence>
<keyword evidence="1" id="KW-1133">Transmembrane helix</keyword>
<keyword evidence="3" id="KW-1185">Reference proteome</keyword>
<name>A0ABY7EV17_MYAAR</name>
<gene>
    <name evidence="2" type="ORF">MAR_027262</name>
</gene>
<dbReference type="EMBL" id="CP111019">
    <property type="protein sequence ID" value="WAR13082.1"/>
    <property type="molecule type" value="Genomic_DNA"/>
</dbReference>
<keyword evidence="1" id="KW-0812">Transmembrane</keyword>
<keyword evidence="1" id="KW-0472">Membrane</keyword>
<dbReference type="Proteomes" id="UP001164746">
    <property type="component" value="Chromosome 8"/>
</dbReference>
<organism evidence="2 3">
    <name type="scientific">Mya arenaria</name>
    <name type="common">Soft-shell clam</name>
    <dbReference type="NCBI Taxonomy" id="6604"/>
    <lineage>
        <taxon>Eukaryota</taxon>
        <taxon>Metazoa</taxon>
        <taxon>Spiralia</taxon>
        <taxon>Lophotrochozoa</taxon>
        <taxon>Mollusca</taxon>
        <taxon>Bivalvia</taxon>
        <taxon>Autobranchia</taxon>
        <taxon>Heteroconchia</taxon>
        <taxon>Euheterodonta</taxon>
        <taxon>Imparidentia</taxon>
        <taxon>Neoheterodontei</taxon>
        <taxon>Myida</taxon>
        <taxon>Myoidea</taxon>
        <taxon>Myidae</taxon>
        <taxon>Mya</taxon>
    </lineage>
</organism>
<protein>
    <submittedName>
        <fullName evidence="2">Uncharacterized protein</fullName>
    </submittedName>
</protein>
<feature type="transmembrane region" description="Helical" evidence="1">
    <location>
        <begin position="78"/>
        <end position="95"/>
    </location>
</feature>
<feature type="transmembrane region" description="Helical" evidence="1">
    <location>
        <begin position="12"/>
        <end position="38"/>
    </location>
</feature>
<feature type="transmembrane region" description="Helical" evidence="1">
    <location>
        <begin position="107"/>
        <end position="129"/>
    </location>
</feature>
<evidence type="ECO:0000313" key="2">
    <source>
        <dbReference type="EMBL" id="WAR13082.1"/>
    </source>
</evidence>
<evidence type="ECO:0000256" key="1">
    <source>
        <dbReference type="SAM" id="Phobius"/>
    </source>
</evidence>
<accession>A0ABY7EV17</accession>
<reference evidence="2" key="1">
    <citation type="submission" date="2022-11" db="EMBL/GenBank/DDBJ databases">
        <title>Centuries of genome instability and evolution in soft-shell clam transmissible cancer (bioRxiv).</title>
        <authorList>
            <person name="Hart S.F.M."/>
            <person name="Yonemitsu M.A."/>
            <person name="Giersch R.M."/>
            <person name="Beal B.F."/>
            <person name="Arriagada G."/>
            <person name="Davis B.W."/>
            <person name="Ostrander E.A."/>
            <person name="Goff S.P."/>
            <person name="Metzger M.J."/>
        </authorList>
    </citation>
    <scope>NUCLEOTIDE SEQUENCE</scope>
    <source>
        <strain evidence="2">MELC-2E11</strain>
        <tissue evidence="2">Siphon/mantle</tissue>
    </source>
</reference>